<dbReference type="EMBL" id="KM051843">
    <property type="protein sequence ID" value="AII27983.1"/>
    <property type="molecule type" value="Genomic_DNA"/>
</dbReference>
<reference evidence="2 3" key="1">
    <citation type="submission" date="2014-06" db="EMBL/GenBank/DDBJ databases">
        <title>Bioinformatic genomic analysis of Bacillus phage Bobb.</title>
        <authorList>
            <person name="Lewis H.M.N."/>
            <person name="Temple L."/>
            <person name="Barth R.N."/>
            <person name="Bowles K.M."/>
            <person name="Churchin D.I."/>
            <person name="Scott-Croshaw C."/>
            <person name="Glasgow G.H."/>
            <person name="Gloe M.W."/>
            <person name="McGough T.M."/>
            <person name="Nutbrown S.A."/>
            <person name="Romulus S.R."/>
            <person name="Sanders K.A.M."/>
            <person name="Diachok C.R."/>
            <person name="Serigano J.P."/>
            <person name="Shin D."/>
            <person name="Suresh M.H."/>
            <person name="Conner A.R.N."/>
            <person name="Korba R.M."/>
            <person name="Livermore R.J."/>
            <person name="Rohlf M.B."/>
            <person name="Utterback S.D."/>
            <person name="Wilson V.E."/>
        </authorList>
    </citation>
    <scope>NUCLEOTIDE SEQUENCE [LARGE SCALE GENOMIC DNA]</scope>
</reference>
<organism evidence="2 3">
    <name type="scientific">Bacillus phage Bobb</name>
    <dbReference type="NCBI Taxonomy" id="1527469"/>
    <lineage>
        <taxon>Viruses</taxon>
        <taxon>Duplodnaviria</taxon>
        <taxon>Heunggongvirae</taxon>
        <taxon>Uroviricota</taxon>
        <taxon>Caudoviricetes</taxon>
        <taxon>Herelleviridae</taxon>
        <taxon>Bastillevirinae</taxon>
        <taxon>Agatevirus</taxon>
        <taxon>Agatevirus bobb</taxon>
    </lineage>
</organism>
<keyword evidence="1" id="KW-1133">Transmembrane helix</keyword>
<dbReference type="GeneID" id="20283369"/>
<keyword evidence="3" id="KW-1185">Reference proteome</keyword>
<sequence>MRKPDAGWFFLPAGLIAFFNIFPANGIDLPVWLRALLLSYFAVHVVVYLTLNWAYSKHTKEVDKICDEYRETIRELYERIEEGGS</sequence>
<keyword evidence="1" id="KW-0472">Membrane</keyword>
<feature type="transmembrane region" description="Helical" evidence="1">
    <location>
        <begin position="36"/>
        <end position="55"/>
    </location>
</feature>
<keyword evidence="1" id="KW-0812">Transmembrane</keyword>
<evidence type="ECO:0000313" key="2">
    <source>
        <dbReference type="EMBL" id="AII27983.1"/>
    </source>
</evidence>
<protein>
    <submittedName>
        <fullName evidence="2">Uncharacterized protein</fullName>
    </submittedName>
</protein>
<name>A0A076G8R7_9CAUD</name>
<evidence type="ECO:0000313" key="3">
    <source>
        <dbReference type="Proteomes" id="UP000028664"/>
    </source>
</evidence>
<accession>A0A076G8R7</accession>
<dbReference type="KEGG" id="vg:20283369"/>
<dbReference type="OrthoDB" id="36919at10239"/>
<evidence type="ECO:0000256" key="1">
    <source>
        <dbReference type="SAM" id="Phobius"/>
    </source>
</evidence>
<proteinExistence type="predicted"/>
<dbReference type="Proteomes" id="UP000028664">
    <property type="component" value="Segment"/>
</dbReference>
<dbReference type="RefSeq" id="YP_009056351.1">
    <property type="nucleotide sequence ID" value="NC_024792.1"/>
</dbReference>